<protein>
    <recommendedName>
        <fullName evidence="1">Aminotransferase-like plant mobile domain-containing protein</fullName>
    </recommendedName>
</protein>
<keyword evidence="3" id="KW-1185">Reference proteome</keyword>
<dbReference type="Pfam" id="PF10536">
    <property type="entry name" value="PMD"/>
    <property type="match status" value="1"/>
</dbReference>
<sequence>MDSPLDLLFAWVWEHMSCLAPIPRHRLAPAEIPVAYGVIIHGSKIWRDRTQASIRHAINFMEEFVWRPYVGIIIVADPYAHLDVYDTVGPLRSFECVERLPADRVVRQYGYAQSPTN</sequence>
<evidence type="ECO:0000313" key="2">
    <source>
        <dbReference type="EMBL" id="RYR26465.1"/>
    </source>
</evidence>
<proteinExistence type="predicted"/>
<dbReference type="PANTHER" id="PTHR46033:SF80">
    <property type="entry name" value="PROTEIN MAIN-LIKE 2-LIKE"/>
    <property type="match status" value="1"/>
</dbReference>
<reference evidence="2 3" key="1">
    <citation type="submission" date="2019-01" db="EMBL/GenBank/DDBJ databases">
        <title>Sequencing of cultivated peanut Arachis hypogaea provides insights into genome evolution and oil improvement.</title>
        <authorList>
            <person name="Chen X."/>
        </authorList>
    </citation>
    <scope>NUCLEOTIDE SEQUENCE [LARGE SCALE GENOMIC DNA]</scope>
    <source>
        <strain evidence="3">cv. Fuhuasheng</strain>
        <tissue evidence="2">Leaves</tissue>
    </source>
</reference>
<dbReference type="AlphaFoldDB" id="A0A445AJ99"/>
<evidence type="ECO:0000313" key="3">
    <source>
        <dbReference type="Proteomes" id="UP000289738"/>
    </source>
</evidence>
<dbReference type="GO" id="GO:0010073">
    <property type="term" value="P:meristem maintenance"/>
    <property type="evidence" value="ECO:0007669"/>
    <property type="project" value="InterPro"/>
</dbReference>
<organism evidence="2 3">
    <name type="scientific">Arachis hypogaea</name>
    <name type="common">Peanut</name>
    <dbReference type="NCBI Taxonomy" id="3818"/>
    <lineage>
        <taxon>Eukaryota</taxon>
        <taxon>Viridiplantae</taxon>
        <taxon>Streptophyta</taxon>
        <taxon>Embryophyta</taxon>
        <taxon>Tracheophyta</taxon>
        <taxon>Spermatophyta</taxon>
        <taxon>Magnoliopsida</taxon>
        <taxon>eudicotyledons</taxon>
        <taxon>Gunneridae</taxon>
        <taxon>Pentapetalae</taxon>
        <taxon>rosids</taxon>
        <taxon>fabids</taxon>
        <taxon>Fabales</taxon>
        <taxon>Fabaceae</taxon>
        <taxon>Papilionoideae</taxon>
        <taxon>50 kb inversion clade</taxon>
        <taxon>dalbergioids sensu lato</taxon>
        <taxon>Dalbergieae</taxon>
        <taxon>Pterocarpus clade</taxon>
        <taxon>Arachis</taxon>
    </lineage>
</organism>
<comment type="caution">
    <text evidence="2">The sequence shown here is derived from an EMBL/GenBank/DDBJ whole genome shotgun (WGS) entry which is preliminary data.</text>
</comment>
<dbReference type="PANTHER" id="PTHR46033">
    <property type="entry name" value="PROTEIN MAIN-LIKE 2"/>
    <property type="match status" value="1"/>
</dbReference>
<name>A0A445AJ99_ARAHY</name>
<accession>A0A445AJ99</accession>
<feature type="domain" description="Aminotransferase-like plant mobile" evidence="1">
    <location>
        <begin position="2"/>
        <end position="114"/>
    </location>
</feature>
<dbReference type="InterPro" id="IPR044824">
    <property type="entry name" value="MAIN-like"/>
</dbReference>
<gene>
    <name evidence="2" type="ORF">Ahy_B02g060705</name>
</gene>
<evidence type="ECO:0000259" key="1">
    <source>
        <dbReference type="Pfam" id="PF10536"/>
    </source>
</evidence>
<dbReference type="EMBL" id="SDMP01000012">
    <property type="protein sequence ID" value="RYR26465.1"/>
    <property type="molecule type" value="Genomic_DNA"/>
</dbReference>
<dbReference type="InterPro" id="IPR019557">
    <property type="entry name" value="AminoTfrase-like_pln_mobile"/>
</dbReference>
<dbReference type="Proteomes" id="UP000289738">
    <property type="component" value="Chromosome B02"/>
</dbReference>